<feature type="transmembrane region" description="Helical" evidence="9">
    <location>
        <begin position="336"/>
        <end position="361"/>
    </location>
</feature>
<feature type="transmembrane region" description="Helical" evidence="9">
    <location>
        <begin position="490"/>
        <end position="513"/>
    </location>
</feature>
<feature type="binding site" evidence="6">
    <location>
        <position position="447"/>
    </location>
    <ligand>
        <name>Na(+)</name>
        <dbReference type="ChEBI" id="CHEBI:29101"/>
        <label>1</label>
    </ligand>
</feature>
<evidence type="ECO:0000313" key="10">
    <source>
        <dbReference type="Ensembl" id="ENSSAUP00010052902.1"/>
    </source>
</evidence>
<dbReference type="GO" id="GO:0015293">
    <property type="term" value="F:symporter activity"/>
    <property type="evidence" value="ECO:0007669"/>
    <property type="project" value="UniProtKB-KW"/>
</dbReference>
<evidence type="ECO:0000256" key="8">
    <source>
        <dbReference type="RuleBase" id="RU003732"/>
    </source>
</evidence>
<feature type="transmembrane region" description="Helical" evidence="9">
    <location>
        <begin position="433"/>
        <end position="452"/>
    </location>
</feature>
<dbReference type="PROSITE" id="PS00610">
    <property type="entry name" value="NA_NEUROTRAN_SYMP_1"/>
    <property type="match status" value="1"/>
</dbReference>
<dbReference type="InterPro" id="IPR000175">
    <property type="entry name" value="Na/ntran_symport"/>
</dbReference>
<dbReference type="NCBIfam" id="NF037979">
    <property type="entry name" value="Na_transp"/>
    <property type="match status" value="1"/>
</dbReference>
<evidence type="ECO:0000256" key="9">
    <source>
        <dbReference type="SAM" id="Phobius"/>
    </source>
</evidence>
<dbReference type="GO" id="GO:0035725">
    <property type="term" value="P:sodium ion transmembrane transport"/>
    <property type="evidence" value="ECO:0007669"/>
    <property type="project" value="TreeGrafter"/>
</dbReference>
<feature type="binding site" evidence="6">
    <location>
        <position position="108"/>
    </location>
    <ligand>
        <name>Na(+)</name>
        <dbReference type="ChEBI" id="CHEBI:29101"/>
        <label>1</label>
    </ligand>
</feature>
<dbReference type="AlphaFoldDB" id="A0A671XRG0"/>
<feature type="disulfide bond" evidence="7">
    <location>
        <begin position="213"/>
        <end position="222"/>
    </location>
</feature>
<proteinExistence type="inferred from homology"/>
<feature type="transmembrane region" description="Helical" evidence="9">
    <location>
        <begin position="264"/>
        <end position="281"/>
    </location>
</feature>
<keyword evidence="2 8" id="KW-0813">Transport</keyword>
<dbReference type="Proteomes" id="UP000472265">
    <property type="component" value="Chromosome 17"/>
</dbReference>
<keyword evidence="5 9" id="KW-0472">Membrane</keyword>
<sequence length="633" mass="71085">MYFCPNQSTNIFILKSSVFLVMFATLTQFPYQKIKKRFNLAFFFLTLLSRLFSFFPDDPRHFAPKGCATLHANGDSPLAPAPTQTHPSGEEERETWGKKIDFLLSVIGFAVDLANVWRFPYLCYKNGGGAFLVPYLFFMVIAGMPLFYMELALGQYNREGAAGVWKICPIFKGVGFTVILISLYVGFYYNVIISWALFYLFSSFTSELPWVHCNNTWNSPNCSDWADNSSVVVMVLTKTFIFLRRGVLHIQDSNGIDDLGRPRWQLTSCLGVVIVLLYFSLWKGVKTSGKVVWITATMPYVVLTVLLLRGVTLPGAIDGIKAYLSVDFLRLCDAKVWIEAATQICFSLGVGFGVLIAFSSYNKFSNNCYRDAIITSSINSLTSFFSGFVVFSFLGYMSHKHNVALDKVARDGAGLVFVIYPEAIATLPGSSVWAVIFFIMLLTLGIDSAVSIHPSTSTRPQIDTYYFSQVTCVFMDYNGGMYVFTLLDHFAAGTSILFGVLIEAIGIAWFYGVDRFSDDIEEMIGQRPGMYWRLCWKFVSPCFLLFMVCVSFATFNPPNYGSYTFPPWANMVGWCLAMSSMAMVPLYAIYKLCTLPGKFCDRLAYAITPETEHHLVDNGEVRQYTVSADATMI</sequence>
<feature type="transmembrane region" description="Helical" evidence="9">
    <location>
        <begin position="464"/>
        <end position="484"/>
    </location>
</feature>
<organism evidence="10 11">
    <name type="scientific">Sparus aurata</name>
    <name type="common">Gilthead sea bream</name>
    <dbReference type="NCBI Taxonomy" id="8175"/>
    <lineage>
        <taxon>Eukaryota</taxon>
        <taxon>Metazoa</taxon>
        <taxon>Chordata</taxon>
        <taxon>Craniata</taxon>
        <taxon>Vertebrata</taxon>
        <taxon>Euteleostomi</taxon>
        <taxon>Actinopterygii</taxon>
        <taxon>Neopterygii</taxon>
        <taxon>Teleostei</taxon>
        <taxon>Neoteleostei</taxon>
        <taxon>Acanthomorphata</taxon>
        <taxon>Eupercaria</taxon>
        <taxon>Spariformes</taxon>
        <taxon>Sparidae</taxon>
        <taxon>Sparus</taxon>
    </lineage>
</organism>
<protein>
    <recommendedName>
        <fullName evidence="8">Transporter</fullName>
    </recommendedName>
</protein>
<keyword evidence="6" id="KW-0915">Sodium</keyword>
<dbReference type="GO" id="GO:0006865">
    <property type="term" value="P:amino acid transport"/>
    <property type="evidence" value="ECO:0007669"/>
    <property type="project" value="TreeGrafter"/>
</dbReference>
<feature type="transmembrane region" description="Helical" evidence="9">
    <location>
        <begin position="102"/>
        <end position="120"/>
    </location>
</feature>
<dbReference type="PANTHER" id="PTHR11616">
    <property type="entry name" value="SODIUM/CHLORIDE DEPENDENT TRANSPORTER"/>
    <property type="match status" value="1"/>
</dbReference>
<feature type="transmembrane region" description="Helical" evidence="9">
    <location>
        <begin position="534"/>
        <end position="555"/>
    </location>
</feature>
<comment type="similarity">
    <text evidence="8">Belongs to the sodium:neurotransmitter symporter (SNF) (TC 2.A.22) family.</text>
</comment>
<dbReference type="InterPro" id="IPR037272">
    <property type="entry name" value="SNS_sf"/>
</dbReference>
<dbReference type="GO" id="GO:0005886">
    <property type="term" value="C:plasma membrane"/>
    <property type="evidence" value="ECO:0007669"/>
    <property type="project" value="TreeGrafter"/>
</dbReference>
<feature type="binding site" evidence="6">
    <location>
        <position position="115"/>
    </location>
    <ligand>
        <name>Na(+)</name>
        <dbReference type="ChEBI" id="CHEBI:29101"/>
        <label>1</label>
    </ligand>
</feature>
<dbReference type="InParanoid" id="A0A671XRG0"/>
<accession>A0A671XRG0</accession>
<feature type="transmembrane region" description="Helical" evidence="9">
    <location>
        <begin position="373"/>
        <end position="396"/>
    </location>
</feature>
<dbReference type="PANTHER" id="PTHR11616:SF38">
    <property type="entry name" value="SODIUM-DEPENDENT DOPAMINE TRANSPORTER"/>
    <property type="match status" value="1"/>
</dbReference>
<gene>
    <name evidence="10" type="primary">SLC6A3</name>
    <name evidence="10" type="synonym">slc6a3</name>
</gene>
<dbReference type="Pfam" id="PF00209">
    <property type="entry name" value="SNF"/>
    <property type="match status" value="1"/>
</dbReference>
<keyword evidence="11" id="KW-1185">Reference proteome</keyword>
<feature type="transmembrane region" description="Helical" evidence="9">
    <location>
        <begin position="132"/>
        <end position="153"/>
    </location>
</feature>
<feature type="transmembrane region" description="Helical" evidence="9">
    <location>
        <begin position="301"/>
        <end position="324"/>
    </location>
</feature>
<feature type="transmembrane region" description="Helical" evidence="9">
    <location>
        <begin position="174"/>
        <end position="201"/>
    </location>
</feature>
<feature type="binding site" evidence="6">
    <location>
        <position position="448"/>
    </location>
    <ligand>
        <name>Na(+)</name>
        <dbReference type="ChEBI" id="CHEBI:29101"/>
        <label>1</label>
    </ligand>
</feature>
<keyword evidence="4 9" id="KW-1133">Transmembrane helix</keyword>
<keyword evidence="8" id="KW-0769">Symport</keyword>
<evidence type="ECO:0000256" key="2">
    <source>
        <dbReference type="ARBA" id="ARBA00022448"/>
    </source>
</evidence>
<evidence type="ECO:0000256" key="3">
    <source>
        <dbReference type="ARBA" id="ARBA00022692"/>
    </source>
</evidence>
<dbReference type="PRINTS" id="PR00176">
    <property type="entry name" value="NANEUSMPORT"/>
</dbReference>
<dbReference type="GeneTree" id="ENSGT00940000161224"/>
<evidence type="ECO:0000256" key="1">
    <source>
        <dbReference type="ARBA" id="ARBA00004141"/>
    </source>
</evidence>
<dbReference type="GO" id="GO:0046872">
    <property type="term" value="F:metal ion binding"/>
    <property type="evidence" value="ECO:0007669"/>
    <property type="project" value="UniProtKB-KW"/>
</dbReference>
<feature type="binding site" evidence="6">
    <location>
        <position position="444"/>
    </location>
    <ligand>
        <name>Na(+)</name>
        <dbReference type="ChEBI" id="CHEBI:29101"/>
        <label>1</label>
    </ligand>
</feature>
<feature type="binding site" evidence="6">
    <location>
        <position position="110"/>
    </location>
    <ligand>
        <name>Na(+)</name>
        <dbReference type="ChEBI" id="CHEBI:29101"/>
        <label>1</label>
    </ligand>
</feature>
<reference evidence="10" key="2">
    <citation type="submission" date="2025-08" db="UniProtKB">
        <authorList>
            <consortium name="Ensembl"/>
        </authorList>
    </citation>
    <scope>IDENTIFICATION</scope>
</reference>
<dbReference type="PROSITE" id="PS50267">
    <property type="entry name" value="NA_NEUROTRAN_SYMP_3"/>
    <property type="match status" value="1"/>
</dbReference>
<keyword evidence="6" id="KW-0479">Metal-binding</keyword>
<feature type="binding site" evidence="6">
    <location>
        <position position="111"/>
    </location>
    <ligand>
        <name>Na(+)</name>
        <dbReference type="ChEBI" id="CHEBI:29101"/>
        <label>1</label>
    </ligand>
</feature>
<reference evidence="10" key="1">
    <citation type="submission" date="2021-04" db="EMBL/GenBank/DDBJ databases">
        <authorList>
            <consortium name="Wellcome Sanger Institute Data Sharing"/>
        </authorList>
    </citation>
    <scope>NUCLEOTIDE SEQUENCE [LARGE SCALE GENOMIC DNA]</scope>
</reference>
<name>A0A671XRG0_SPAAU</name>
<feature type="transmembrane region" description="Helical" evidence="9">
    <location>
        <begin position="12"/>
        <end position="31"/>
    </location>
</feature>
<comment type="subcellular location">
    <subcellularLocation>
        <location evidence="1">Membrane</location>
        <topology evidence="1">Multi-pass membrane protein</topology>
    </subcellularLocation>
</comment>
<keyword evidence="7" id="KW-1015">Disulfide bond</keyword>
<dbReference type="Ensembl" id="ENSSAUT00010055616.1">
    <property type="protein sequence ID" value="ENSSAUP00010052902.1"/>
    <property type="gene ID" value="ENSSAUG00010021894.1"/>
</dbReference>
<keyword evidence="3 8" id="KW-0812">Transmembrane</keyword>
<evidence type="ECO:0000256" key="7">
    <source>
        <dbReference type="PIRSR" id="PIRSR600175-2"/>
    </source>
</evidence>
<feature type="transmembrane region" description="Helical" evidence="9">
    <location>
        <begin position="567"/>
        <end position="589"/>
    </location>
</feature>
<evidence type="ECO:0000256" key="5">
    <source>
        <dbReference type="ARBA" id="ARBA00023136"/>
    </source>
</evidence>
<evidence type="ECO:0000313" key="11">
    <source>
        <dbReference type="Proteomes" id="UP000472265"/>
    </source>
</evidence>
<feature type="binding site" evidence="6">
    <location>
        <position position="379"/>
    </location>
    <ligand>
        <name>Na(+)</name>
        <dbReference type="ChEBI" id="CHEBI:29101"/>
        <label>1</label>
    </ligand>
</feature>
<feature type="binding site" evidence="6">
    <location>
        <position position="347"/>
    </location>
    <ligand>
        <name>Na(+)</name>
        <dbReference type="ChEBI" id="CHEBI:29101"/>
        <label>1</label>
    </ligand>
</feature>
<evidence type="ECO:0000256" key="4">
    <source>
        <dbReference type="ARBA" id="ARBA00022989"/>
    </source>
</evidence>
<dbReference type="PROSITE" id="PS00754">
    <property type="entry name" value="NA_NEUROTRAN_SYMP_2"/>
    <property type="match status" value="1"/>
</dbReference>
<evidence type="ECO:0000256" key="6">
    <source>
        <dbReference type="PIRSR" id="PIRSR600175-1"/>
    </source>
</evidence>
<dbReference type="SUPFAM" id="SSF161070">
    <property type="entry name" value="SNF-like"/>
    <property type="match status" value="1"/>
</dbReference>
<reference evidence="10" key="3">
    <citation type="submission" date="2025-09" db="UniProtKB">
        <authorList>
            <consortium name="Ensembl"/>
        </authorList>
    </citation>
    <scope>IDENTIFICATION</scope>
</reference>